<dbReference type="GO" id="GO:0005524">
    <property type="term" value="F:ATP binding"/>
    <property type="evidence" value="ECO:0007669"/>
    <property type="project" value="UniProtKB-UniRule"/>
</dbReference>
<dbReference type="InterPro" id="IPR048770">
    <property type="entry name" value="SoFic-like_C"/>
</dbReference>
<reference evidence="2 3" key="1">
    <citation type="submission" date="2019-04" db="EMBL/GenBank/DDBJ databases">
        <title>Complete genome sequencing of Piscirickettsia salmonis strain Psal-009.</title>
        <authorList>
            <person name="Schober I."/>
            <person name="Bunk B."/>
            <person name="Sproer C."/>
            <person name="Carril G.P."/>
            <person name="Riedel T."/>
            <person name="Flores-Herrera P.A."/>
            <person name="Nourdin-Galindo G."/>
            <person name="Marshall S.H."/>
            <person name="Overmann J."/>
        </authorList>
    </citation>
    <scope>NUCLEOTIDE SEQUENCE [LARGE SCALE GENOMIC DNA]</scope>
    <source>
        <strain evidence="2 3">Psal-009</strain>
    </source>
</reference>
<dbReference type="PIRSF" id="PIRSF038925">
    <property type="entry name" value="AMP-prot_trans"/>
    <property type="match status" value="1"/>
</dbReference>
<keyword evidence="1 2" id="KW-0548">Nucleotidyltransferase</keyword>
<dbReference type="InterPro" id="IPR003812">
    <property type="entry name" value="Fido"/>
</dbReference>
<evidence type="ECO:0000256" key="1">
    <source>
        <dbReference type="PIRNR" id="PIRNR038925"/>
    </source>
</evidence>
<evidence type="ECO:0000313" key="3">
    <source>
        <dbReference type="Proteomes" id="UP000422232"/>
    </source>
</evidence>
<keyword evidence="1 2" id="KW-0808">Transferase</keyword>
<comment type="catalytic activity">
    <reaction evidence="1">
        <text>L-threonyl-[protein] + ATP = 3-O-(5'-adenylyl)-L-threonyl-[protein] + diphosphate</text>
        <dbReference type="Rhea" id="RHEA:54292"/>
        <dbReference type="Rhea" id="RHEA-COMP:11060"/>
        <dbReference type="Rhea" id="RHEA-COMP:13847"/>
        <dbReference type="ChEBI" id="CHEBI:30013"/>
        <dbReference type="ChEBI" id="CHEBI:30616"/>
        <dbReference type="ChEBI" id="CHEBI:33019"/>
        <dbReference type="ChEBI" id="CHEBI:138113"/>
        <dbReference type="EC" id="2.7.7.108"/>
    </reaction>
</comment>
<protein>
    <recommendedName>
        <fullName evidence="1">Protein adenylyltransferase</fullName>
        <ecNumber evidence="1">2.7.7.108</ecNumber>
    </recommendedName>
    <alternativeName>
        <fullName evidence="1">AMPylator</fullName>
    </alternativeName>
</protein>
<proteinExistence type="predicted"/>
<keyword evidence="1" id="KW-0547">Nucleotide-binding</keyword>
<dbReference type="GO" id="GO:0000287">
    <property type="term" value="F:magnesium ion binding"/>
    <property type="evidence" value="ECO:0007669"/>
    <property type="project" value="UniProtKB-UniRule"/>
</dbReference>
<dbReference type="SUPFAM" id="SSF140931">
    <property type="entry name" value="Fic-like"/>
    <property type="match status" value="1"/>
</dbReference>
<dbReference type="InterPro" id="IPR040198">
    <property type="entry name" value="Fido_containing"/>
</dbReference>
<dbReference type="InterPro" id="IPR025758">
    <property type="entry name" value="Fic/DOC_N"/>
</dbReference>
<organism evidence="2 3">
    <name type="scientific">Piscirickettsia salmonis</name>
    <dbReference type="NCBI Taxonomy" id="1238"/>
    <lineage>
        <taxon>Bacteria</taxon>
        <taxon>Pseudomonadati</taxon>
        <taxon>Pseudomonadota</taxon>
        <taxon>Gammaproteobacteria</taxon>
        <taxon>Thiotrichales</taxon>
        <taxon>Piscirickettsiaceae</taxon>
        <taxon>Piscirickettsia</taxon>
    </lineage>
</organism>
<dbReference type="GO" id="GO:0070733">
    <property type="term" value="F:AMPylase activity"/>
    <property type="evidence" value="ECO:0007669"/>
    <property type="project" value="UniProtKB-UniRule"/>
</dbReference>
<dbReference type="EC" id="2.7.7.108" evidence="1"/>
<dbReference type="InterPro" id="IPR036597">
    <property type="entry name" value="Fido-like_dom_sf"/>
</dbReference>
<evidence type="ECO:0000313" key="2">
    <source>
        <dbReference type="EMBL" id="QGO06963.1"/>
    </source>
</evidence>
<comment type="catalytic activity">
    <reaction evidence="1">
        <text>L-tyrosyl-[protein] + ATP = O-(5'-adenylyl)-L-tyrosyl-[protein] + diphosphate</text>
        <dbReference type="Rhea" id="RHEA:54288"/>
        <dbReference type="Rhea" id="RHEA-COMP:10136"/>
        <dbReference type="Rhea" id="RHEA-COMP:13846"/>
        <dbReference type="ChEBI" id="CHEBI:30616"/>
        <dbReference type="ChEBI" id="CHEBI:33019"/>
        <dbReference type="ChEBI" id="CHEBI:46858"/>
        <dbReference type="ChEBI" id="CHEBI:83624"/>
        <dbReference type="EC" id="2.7.7.108"/>
    </reaction>
</comment>
<gene>
    <name evidence="2" type="ORF">Psal009_02899</name>
</gene>
<comment type="subunit">
    <text evidence="1">Homodimer.</text>
</comment>
<dbReference type="PANTHER" id="PTHR13504:SF35">
    <property type="entry name" value="PROTEIN ADENYLYLTRANSFERASE SOFIC"/>
    <property type="match status" value="1"/>
</dbReference>
<dbReference type="PANTHER" id="PTHR13504">
    <property type="entry name" value="FIDO DOMAIN-CONTAINING PROTEIN DDB_G0283145"/>
    <property type="match status" value="1"/>
</dbReference>
<dbReference type="GO" id="GO:0042803">
    <property type="term" value="F:protein homodimerization activity"/>
    <property type="evidence" value="ECO:0007669"/>
    <property type="project" value="UniProtKB-UniRule"/>
</dbReference>
<dbReference type="Gene3D" id="1.10.3290.10">
    <property type="entry name" value="Fido-like domain"/>
    <property type="match status" value="1"/>
</dbReference>
<dbReference type="InterPro" id="IPR026287">
    <property type="entry name" value="SoFic-like"/>
</dbReference>
<dbReference type="PROSITE" id="PS51459">
    <property type="entry name" value="FIDO"/>
    <property type="match status" value="1"/>
</dbReference>
<name>A0A9Q6LRJ8_PISSA</name>
<accession>A0A9Q6LRJ8</accession>
<dbReference type="Pfam" id="PF13784">
    <property type="entry name" value="Fic_N"/>
    <property type="match status" value="1"/>
</dbReference>
<keyword evidence="3" id="KW-1185">Reference proteome</keyword>
<dbReference type="Proteomes" id="UP000422232">
    <property type="component" value="Chromosome"/>
</dbReference>
<comment type="function">
    <text evidence="1">Adenylyltransferase that mediates the addition of adenosine 5'-monophosphate (AMP) to specific residues of target proteins.</text>
</comment>
<dbReference type="RefSeq" id="WP_016211323.1">
    <property type="nucleotide sequence ID" value="NZ_CP012413.1"/>
</dbReference>
<dbReference type="Pfam" id="PF02661">
    <property type="entry name" value="Fic"/>
    <property type="match status" value="1"/>
</dbReference>
<keyword evidence="1" id="KW-0067">ATP-binding</keyword>
<dbReference type="EMBL" id="CP038908">
    <property type="protein sequence ID" value="QGO06963.1"/>
    <property type="molecule type" value="Genomic_DNA"/>
</dbReference>
<dbReference type="Pfam" id="PF21248">
    <property type="entry name" value="SoFic-like_C"/>
    <property type="match status" value="1"/>
</dbReference>
<dbReference type="AlphaFoldDB" id="A0A9Q6LRJ8"/>
<dbReference type="GeneID" id="66739967"/>
<sequence length="365" mass="41777">MKPNLTSLFDLGDIETKSVLKAAAKAHQRLGELKGVVATMPNQYILLGTLPLQEAKDSSEIENVITTNDDLYRSDYATRRFVSNASKEVHSYAQALQEGFNMVEKNGIITNNTIKDIQRILEENDAGFRQQAGTALKNDLTGEIIYTPPQNPQEIISLMGDLEKFINDQEKPDYDPLVKMSIIHHQFESIHPFYDGNGRTGRILNILYLVHQGLLGSPVLYLSRYINQNKGQYYHLLQTVRDQNNWEEWILFMLKGIEQTAQQTTLLVNEIKALMRRYKNSVKNNLPKIYSHDLLNNLFKHPYTKIDFVTQDLQVHRNTAHKYLDQLVELNLISKHKVGNENYYLNDALCGLLANINQMDAANGQ</sequence>